<dbReference type="GO" id="GO:0046872">
    <property type="term" value="F:metal ion binding"/>
    <property type="evidence" value="ECO:0007669"/>
    <property type="project" value="UniProtKB-KW"/>
</dbReference>
<dbReference type="InterPro" id="IPR050626">
    <property type="entry name" value="Peptidase_M16"/>
</dbReference>
<reference evidence="12" key="2">
    <citation type="submission" date="2025-09" db="UniProtKB">
        <authorList>
            <consortium name="Ensembl"/>
        </authorList>
    </citation>
    <scope>IDENTIFICATION</scope>
</reference>
<dbReference type="Ensembl" id="ENSOKIT00005046755.1">
    <property type="protein sequence ID" value="ENSOKIP00005044400.1"/>
    <property type="gene ID" value="ENSOKIG00005018680.1"/>
</dbReference>
<keyword evidence="5" id="KW-0862">Zinc</keyword>
<dbReference type="Pfam" id="PF05193">
    <property type="entry name" value="Peptidase_M16_C"/>
    <property type="match status" value="2"/>
</dbReference>
<dbReference type="Pfam" id="PF16187">
    <property type="entry name" value="Peptidase_M16_M"/>
    <property type="match status" value="1"/>
</dbReference>
<dbReference type="Gene3D" id="3.30.830.10">
    <property type="entry name" value="Metalloenzyme, LuxS/M16 peptidase-like"/>
    <property type="match status" value="4"/>
</dbReference>
<evidence type="ECO:0000259" key="9">
    <source>
        <dbReference type="Pfam" id="PF00675"/>
    </source>
</evidence>
<accession>A0A8C7GJZ5</accession>
<feature type="region of interest" description="Disordered" evidence="8">
    <location>
        <begin position="108"/>
        <end position="172"/>
    </location>
</feature>
<reference evidence="12" key="1">
    <citation type="submission" date="2025-08" db="UniProtKB">
        <authorList>
            <consortium name="Ensembl"/>
        </authorList>
    </citation>
    <scope>IDENTIFICATION</scope>
</reference>
<evidence type="ECO:0000256" key="4">
    <source>
        <dbReference type="ARBA" id="ARBA00022801"/>
    </source>
</evidence>
<dbReference type="InterPro" id="IPR001431">
    <property type="entry name" value="Pept_M16_Zn_BS"/>
</dbReference>
<evidence type="ECO:0000313" key="13">
    <source>
        <dbReference type="Proteomes" id="UP000694557"/>
    </source>
</evidence>
<evidence type="ECO:0000256" key="8">
    <source>
        <dbReference type="SAM" id="MobiDB-lite"/>
    </source>
</evidence>
<organism evidence="12 13">
    <name type="scientific">Oncorhynchus kisutch</name>
    <name type="common">Coho salmon</name>
    <name type="synonym">Salmo kisutch</name>
    <dbReference type="NCBI Taxonomy" id="8019"/>
    <lineage>
        <taxon>Eukaryota</taxon>
        <taxon>Metazoa</taxon>
        <taxon>Chordata</taxon>
        <taxon>Craniata</taxon>
        <taxon>Vertebrata</taxon>
        <taxon>Euteleostomi</taxon>
        <taxon>Actinopterygii</taxon>
        <taxon>Neopterygii</taxon>
        <taxon>Teleostei</taxon>
        <taxon>Protacanthopterygii</taxon>
        <taxon>Salmoniformes</taxon>
        <taxon>Salmonidae</taxon>
        <taxon>Salmoninae</taxon>
        <taxon>Oncorhynchus</taxon>
    </lineage>
</organism>
<feature type="compositionally biased region" description="Low complexity" evidence="8">
    <location>
        <begin position="33"/>
        <end position="45"/>
    </location>
</feature>
<keyword evidence="2" id="KW-0645">Protease</keyword>
<feature type="domain" description="Peptidase M16 C-terminal" evidence="10">
    <location>
        <begin position="802"/>
        <end position="980"/>
    </location>
</feature>
<dbReference type="PANTHER" id="PTHR43690">
    <property type="entry name" value="NARDILYSIN"/>
    <property type="match status" value="1"/>
</dbReference>
<proteinExistence type="inferred from homology"/>
<evidence type="ECO:0000313" key="12">
    <source>
        <dbReference type="Ensembl" id="ENSOKIP00005044400.1"/>
    </source>
</evidence>
<dbReference type="FunFam" id="3.30.830.10:FF:000005">
    <property type="entry name" value="nardilysin isoform X1"/>
    <property type="match status" value="1"/>
</dbReference>
<gene>
    <name evidence="12" type="primary">NRDC</name>
    <name evidence="12" type="synonym">LOC109879731</name>
</gene>
<evidence type="ECO:0000256" key="5">
    <source>
        <dbReference type="ARBA" id="ARBA00022833"/>
    </source>
</evidence>
<evidence type="ECO:0000256" key="1">
    <source>
        <dbReference type="ARBA" id="ARBA00007261"/>
    </source>
</evidence>
<feature type="region of interest" description="Disordered" evidence="8">
    <location>
        <begin position="26"/>
        <end position="90"/>
    </location>
</feature>
<feature type="domain" description="Peptidase M16 N-terminal" evidence="9">
    <location>
        <begin position="168"/>
        <end position="298"/>
    </location>
</feature>
<dbReference type="GO" id="GO:0004222">
    <property type="term" value="F:metalloendopeptidase activity"/>
    <property type="evidence" value="ECO:0007669"/>
    <property type="project" value="InterPro"/>
</dbReference>
<keyword evidence="6" id="KW-0482">Metalloprotease</keyword>
<evidence type="ECO:0000256" key="3">
    <source>
        <dbReference type="ARBA" id="ARBA00022723"/>
    </source>
</evidence>
<dbReference type="PANTHER" id="PTHR43690:SF18">
    <property type="entry name" value="INSULIN-DEGRADING ENZYME-RELATED"/>
    <property type="match status" value="1"/>
</dbReference>
<dbReference type="PROSITE" id="PS00143">
    <property type="entry name" value="INSULINASE"/>
    <property type="match status" value="1"/>
</dbReference>
<keyword evidence="3" id="KW-0479">Metal-binding</keyword>
<evidence type="ECO:0000256" key="2">
    <source>
        <dbReference type="ARBA" id="ARBA00022670"/>
    </source>
</evidence>
<dbReference type="Pfam" id="PF00675">
    <property type="entry name" value="Peptidase_M16"/>
    <property type="match status" value="1"/>
</dbReference>
<dbReference type="InterPro" id="IPR011249">
    <property type="entry name" value="Metalloenz_LuxS/M16"/>
</dbReference>
<feature type="compositionally biased region" description="Acidic residues" evidence="8">
    <location>
        <begin position="116"/>
        <end position="160"/>
    </location>
</feature>
<dbReference type="GeneTree" id="ENSGT00940000155026"/>
<dbReference type="InterPro" id="IPR032632">
    <property type="entry name" value="Peptidase_M16_M"/>
</dbReference>
<feature type="domain" description="Peptidase M16 C-terminal" evidence="10">
    <location>
        <begin position="325"/>
        <end position="509"/>
    </location>
</feature>
<sequence length="1125" mass="128137">MSAGKSKLIMDCCNAGLCAKVSSLFRMPQTNKSRSTSASGSSTGPDRGEEREEEREEAEPGPKVQVQEAGDGGGENTGDPEIIKSPSDPKQYRYIELTNGLRVMLISDFTGPASSGDDESEEEEELGEEEEEEEDSGEGTEEESEEDEDDKDSDFEDDEDGGKRKKGPSEKQSAAALCVGIGSFSDPNDLPGLAHFLEHMVFMGSEKYPSENGFDAFLKKHGGSDNASTDCERTVFQFDVQRKKFREALDRWAQFFICPLMIRDAIDREVEAVDSEYQLAKPSDSHRKEMLFGSLAKPGHPMGKFCWGNAQTLKTEPRKKRINVYKRLRSFWKRHYSAHYMTLAVQSKEKLDTLEEWVKEIFSGVPNNAQPKPDFSELLDPFDTPAFNKLYRVVPVRKVHALTITWSLPPQEKHYRVKPLHYISWLIGHEGTGSILSILRRKCWAMALFGGNSETGFDQNSTYSIFSISITLTDQGFQNFYQVAHLVFQYLKMMQSLGPQQRIYEEIQKIEANEFHYQEQTDPIEYVEDICENMQLFPKEHFLTGDQLMFQYSPEVISAALSLLTPDRSNLLLLSPDHEGHCPLREKWFGTHYSVEDIQQEWRERWNGDFEQSSDLHLPVENKFIATDFSLKLSDCPDTELPVRVTANDRGCLWYKKDNKFNIPKAYIRFHLISPVIQQSARNLVLFDLLVNILGHNLAEPAYEADVAQLDYKLSVGEHGLVIKVKGFNHKLPLLFHLILDHLADFSACQDVFNMFSEQLKKAYFNILIRPEKLGKDVRLLVLEHGRWSMVEKYQALADGGLTVEQLMEFSRTFKTQLYAEGLVQGNFTSQESIQFLQYVTDKLQFSKLPAEVPVLFRVVELPLKQHVCKVKALNKGDPNSEVTVYYQSGLKNLREHTLMELLVMHMEEPCFDFLRTKETLGYHVYPTCRNTSGVLGFSVTVETQATKFNTELVELKIEEFLSSFGEKLSALTESTFNTQVTALVKLKECEDTHLGEEVDRNWAEVATQQYVFNRLHREIEALKQMTRAELGSWYLEHRGHNCRKLSVHVVGFGPEEGDPPGDDEQSRHGNGERDEEECGSSSYGEVSKLTFLPASPKMAAATSIMDIPSFTQSLTLFPYHKIIQ</sequence>
<keyword evidence="4" id="KW-0378">Hydrolase</keyword>
<dbReference type="GO" id="GO:0006508">
    <property type="term" value="P:proteolysis"/>
    <property type="evidence" value="ECO:0007669"/>
    <property type="project" value="UniProtKB-KW"/>
</dbReference>
<dbReference type="InterPro" id="IPR011765">
    <property type="entry name" value="Pept_M16_N"/>
</dbReference>
<evidence type="ECO:0000259" key="10">
    <source>
        <dbReference type="Pfam" id="PF05193"/>
    </source>
</evidence>
<comment type="similarity">
    <text evidence="1 7">Belongs to the peptidase M16 family.</text>
</comment>
<dbReference type="Proteomes" id="UP000694557">
    <property type="component" value="Unassembled WGS sequence"/>
</dbReference>
<evidence type="ECO:0000256" key="7">
    <source>
        <dbReference type="RuleBase" id="RU004447"/>
    </source>
</evidence>
<dbReference type="AlphaFoldDB" id="A0A8C7GJZ5"/>
<feature type="region of interest" description="Disordered" evidence="8">
    <location>
        <begin position="1051"/>
        <end position="1083"/>
    </location>
</feature>
<evidence type="ECO:0000256" key="6">
    <source>
        <dbReference type="ARBA" id="ARBA00023049"/>
    </source>
</evidence>
<evidence type="ECO:0000259" key="11">
    <source>
        <dbReference type="Pfam" id="PF16187"/>
    </source>
</evidence>
<dbReference type="InterPro" id="IPR007863">
    <property type="entry name" value="Peptidase_M16_C"/>
</dbReference>
<dbReference type="SUPFAM" id="SSF63411">
    <property type="entry name" value="LuxS/MPP-like metallohydrolase"/>
    <property type="match status" value="4"/>
</dbReference>
<protein>
    <submittedName>
        <fullName evidence="12">Nardilysin convertase</fullName>
    </submittedName>
</protein>
<name>A0A8C7GJZ5_ONCKI</name>
<keyword evidence="13" id="KW-1185">Reference proteome</keyword>
<feature type="domain" description="Peptidase M16 middle/third" evidence="11">
    <location>
        <begin position="515"/>
        <end position="796"/>
    </location>
</feature>